<sequence length="264" mass="28667">MPDTLPPMRQPQRLRHDTRRRNLKVVSTRDLSPFMRRITLVGDMSGFQSSGFDDHVKLFFPDPATGLIALPGGDVKPIARDYTPRAFDLVAGTLTLDFALHGVAKDDPENGAGPATTWALHAVPGDTLVLGGPRGSTVWPKDYALHLLIGDETALPAIGRRLEELPAGVRVIVLVAVDNPTATLDLPTQADATIHWLFRDPAHGGHTLTDAVARLSFRQTDVFAWVAAEAEEVRVIRDLLITRHGVNPEQMKAAGYWQKGGAGA</sequence>
<dbReference type="OrthoDB" id="9814826at2"/>
<dbReference type="Gene3D" id="3.40.50.80">
    <property type="entry name" value="Nucleotide-binding domain of ferredoxin-NADP reductase (FNR) module"/>
    <property type="match status" value="1"/>
</dbReference>
<dbReference type="AlphaFoldDB" id="A0A255Z3V6"/>
<dbReference type="CDD" id="cd06193">
    <property type="entry name" value="siderophore_interacting"/>
    <property type="match status" value="1"/>
</dbReference>
<dbReference type="Gene3D" id="2.40.30.10">
    <property type="entry name" value="Translation factors"/>
    <property type="match status" value="1"/>
</dbReference>
<dbReference type="InterPro" id="IPR039261">
    <property type="entry name" value="FNR_nucleotide-bd"/>
</dbReference>
<evidence type="ECO:0000259" key="2">
    <source>
        <dbReference type="PROSITE" id="PS51384"/>
    </source>
</evidence>
<protein>
    <recommendedName>
        <fullName evidence="2">FAD-binding FR-type domain-containing protein</fullName>
    </recommendedName>
</protein>
<dbReference type="InterPro" id="IPR017938">
    <property type="entry name" value="Riboflavin_synthase-like_b-brl"/>
</dbReference>
<evidence type="ECO:0000313" key="4">
    <source>
        <dbReference type="Proteomes" id="UP000216998"/>
    </source>
</evidence>
<dbReference type="Pfam" id="PF04954">
    <property type="entry name" value="SIP"/>
    <property type="match status" value="1"/>
</dbReference>
<dbReference type="SUPFAM" id="SSF63380">
    <property type="entry name" value="Riboflavin synthase domain-like"/>
    <property type="match status" value="1"/>
</dbReference>
<dbReference type="InterPro" id="IPR039374">
    <property type="entry name" value="SIP_fam"/>
</dbReference>
<reference evidence="3 4" key="1">
    <citation type="submission" date="2017-07" db="EMBL/GenBank/DDBJ databases">
        <title>Niveispirillum cyanobacteriorum sp. nov., isolated from cyanobacterial aggregates in a eutrophic lake.</title>
        <authorList>
            <person name="Cai H."/>
        </authorList>
    </citation>
    <scope>NUCLEOTIDE SEQUENCE [LARGE SCALE GENOMIC DNA]</scope>
    <source>
        <strain evidence="4">TH1-14</strain>
    </source>
</reference>
<dbReference type="InterPro" id="IPR017927">
    <property type="entry name" value="FAD-bd_FR_type"/>
</dbReference>
<dbReference type="GO" id="GO:0016491">
    <property type="term" value="F:oxidoreductase activity"/>
    <property type="evidence" value="ECO:0007669"/>
    <property type="project" value="InterPro"/>
</dbReference>
<dbReference type="InterPro" id="IPR013113">
    <property type="entry name" value="SIP_FAD-bd"/>
</dbReference>
<dbReference type="PROSITE" id="PS51384">
    <property type="entry name" value="FAD_FR"/>
    <property type="match status" value="1"/>
</dbReference>
<accession>A0A255Z3V6</accession>
<dbReference type="EMBL" id="NOXU01000025">
    <property type="protein sequence ID" value="OYQ35575.1"/>
    <property type="molecule type" value="Genomic_DNA"/>
</dbReference>
<comment type="similarity">
    <text evidence="1">Belongs to the SIP oxidoreductase family.</text>
</comment>
<dbReference type="Pfam" id="PF08021">
    <property type="entry name" value="FAD_binding_9"/>
    <property type="match status" value="1"/>
</dbReference>
<feature type="domain" description="FAD-binding FR-type" evidence="2">
    <location>
        <begin position="18"/>
        <end position="140"/>
    </location>
</feature>
<keyword evidence="4" id="KW-1185">Reference proteome</keyword>
<dbReference type="Proteomes" id="UP000216998">
    <property type="component" value="Unassembled WGS sequence"/>
</dbReference>
<comment type="caution">
    <text evidence="3">The sequence shown here is derived from an EMBL/GenBank/DDBJ whole genome shotgun (WGS) entry which is preliminary data.</text>
</comment>
<dbReference type="PANTHER" id="PTHR30157">
    <property type="entry name" value="FERRIC REDUCTASE, NADPH-DEPENDENT"/>
    <property type="match status" value="1"/>
</dbReference>
<dbReference type="RefSeq" id="WP_094455337.1">
    <property type="nucleotide sequence ID" value="NZ_NOXU01000025.1"/>
</dbReference>
<evidence type="ECO:0000313" key="3">
    <source>
        <dbReference type="EMBL" id="OYQ35575.1"/>
    </source>
</evidence>
<gene>
    <name evidence="3" type="ORF">CHU95_07580</name>
</gene>
<organism evidence="3 4">
    <name type="scientific">Niveispirillum lacus</name>
    <dbReference type="NCBI Taxonomy" id="1981099"/>
    <lineage>
        <taxon>Bacteria</taxon>
        <taxon>Pseudomonadati</taxon>
        <taxon>Pseudomonadota</taxon>
        <taxon>Alphaproteobacteria</taxon>
        <taxon>Rhodospirillales</taxon>
        <taxon>Azospirillaceae</taxon>
        <taxon>Niveispirillum</taxon>
    </lineage>
</organism>
<dbReference type="InterPro" id="IPR007037">
    <property type="entry name" value="SIP_rossman_dom"/>
</dbReference>
<name>A0A255Z3V6_9PROT</name>
<proteinExistence type="inferred from homology"/>
<evidence type="ECO:0000256" key="1">
    <source>
        <dbReference type="ARBA" id="ARBA00035644"/>
    </source>
</evidence>
<dbReference type="PANTHER" id="PTHR30157:SF0">
    <property type="entry name" value="NADPH-DEPENDENT FERRIC-CHELATE REDUCTASE"/>
    <property type="match status" value="1"/>
</dbReference>